<evidence type="ECO:0000256" key="1">
    <source>
        <dbReference type="SAM" id="Phobius"/>
    </source>
</evidence>
<dbReference type="RefSeq" id="WP_315625433.1">
    <property type="nucleotide sequence ID" value="NZ_JAUHMF010000002.1"/>
</dbReference>
<keyword evidence="1" id="KW-1133">Transmembrane helix</keyword>
<dbReference type="EMBL" id="JAUHMF010000002">
    <property type="protein sequence ID" value="MDT8898770.1"/>
    <property type="molecule type" value="Genomic_DNA"/>
</dbReference>
<keyword evidence="1" id="KW-0812">Transmembrane</keyword>
<protein>
    <submittedName>
        <fullName evidence="2">Uncharacterized protein</fullName>
    </submittedName>
</protein>
<proteinExistence type="predicted"/>
<dbReference type="Proteomes" id="UP001254165">
    <property type="component" value="Unassembled WGS sequence"/>
</dbReference>
<organism evidence="2 3">
    <name type="scientific">Thermanaerothrix solaris</name>
    <dbReference type="NCBI Taxonomy" id="3058434"/>
    <lineage>
        <taxon>Bacteria</taxon>
        <taxon>Bacillati</taxon>
        <taxon>Chloroflexota</taxon>
        <taxon>Anaerolineae</taxon>
        <taxon>Anaerolineales</taxon>
        <taxon>Anaerolineaceae</taxon>
        <taxon>Thermanaerothrix</taxon>
    </lineage>
</organism>
<feature type="transmembrane region" description="Helical" evidence="1">
    <location>
        <begin position="91"/>
        <end position="117"/>
    </location>
</feature>
<name>A0ABU3NPJ8_9CHLR</name>
<keyword evidence="3" id="KW-1185">Reference proteome</keyword>
<evidence type="ECO:0000313" key="2">
    <source>
        <dbReference type="EMBL" id="MDT8898770.1"/>
    </source>
</evidence>
<comment type="caution">
    <text evidence="2">The sequence shown here is derived from an EMBL/GenBank/DDBJ whole genome shotgun (WGS) entry which is preliminary data.</text>
</comment>
<evidence type="ECO:0000313" key="3">
    <source>
        <dbReference type="Proteomes" id="UP001254165"/>
    </source>
</evidence>
<feature type="transmembrane region" description="Helical" evidence="1">
    <location>
        <begin position="20"/>
        <end position="47"/>
    </location>
</feature>
<sequence>MNEVPQYASPRPTLEKPGMVTALGVLTLVSGIINILTGLGLTGGLVLGTLGLGLLCAPVTVLPAILGVFEVLYAIKLLANPPVPVQFSQTIAILEICCILFGNVIALVVGILALVFYSDAQVRGYFETINAPTTPAA</sequence>
<gene>
    <name evidence="2" type="ORF">QYE77_10875</name>
</gene>
<keyword evidence="1" id="KW-0472">Membrane</keyword>
<feature type="transmembrane region" description="Helical" evidence="1">
    <location>
        <begin position="54"/>
        <end position="79"/>
    </location>
</feature>
<reference evidence="2 3" key="1">
    <citation type="submission" date="2023-07" db="EMBL/GenBank/DDBJ databases">
        <title>Novel species of Thermanaerothrix with wide hydrolytic capabilities.</title>
        <authorList>
            <person name="Zayulina K.S."/>
            <person name="Podosokorskaya O.A."/>
            <person name="Elcheninov A.G."/>
        </authorList>
    </citation>
    <scope>NUCLEOTIDE SEQUENCE [LARGE SCALE GENOMIC DNA]</scope>
    <source>
        <strain evidence="2 3">4228-RoL</strain>
    </source>
</reference>
<accession>A0ABU3NPJ8</accession>